<dbReference type="PANTHER" id="PTHR35603">
    <property type="match status" value="1"/>
</dbReference>
<evidence type="ECO:0000256" key="3">
    <source>
        <dbReference type="SAM" id="SignalP"/>
    </source>
</evidence>
<evidence type="ECO:0000313" key="5">
    <source>
        <dbReference type="EMBL" id="MVW60332.1"/>
    </source>
</evidence>
<dbReference type="InterPro" id="IPR008816">
    <property type="entry name" value="Gly_zipper_2TM_dom"/>
</dbReference>
<dbReference type="RefSeq" id="WP_056127486.1">
    <property type="nucleotide sequence ID" value="NZ_CP168562.1"/>
</dbReference>
<name>A0A7X3K7C4_9BURK</name>
<keyword evidence="3" id="KW-0732">Signal</keyword>
<evidence type="ECO:0000256" key="2">
    <source>
        <dbReference type="ARBA" id="ARBA00023136"/>
    </source>
</evidence>
<dbReference type="InterPro" id="IPR051407">
    <property type="entry name" value="Bact_OM_lipoprot/Surf_antigen"/>
</dbReference>
<dbReference type="EMBL" id="WSES01000003">
    <property type="protein sequence ID" value="MVW60332.1"/>
    <property type="molecule type" value="Genomic_DNA"/>
</dbReference>
<organism evidence="5 6">
    <name type="scientific">Massilia cellulosiltytica</name>
    <dbReference type="NCBI Taxonomy" id="2683234"/>
    <lineage>
        <taxon>Bacteria</taxon>
        <taxon>Pseudomonadati</taxon>
        <taxon>Pseudomonadota</taxon>
        <taxon>Betaproteobacteria</taxon>
        <taxon>Burkholderiales</taxon>
        <taxon>Oxalobacteraceae</taxon>
        <taxon>Telluria group</taxon>
        <taxon>Massilia</taxon>
    </lineage>
</organism>
<evidence type="ECO:0000259" key="4">
    <source>
        <dbReference type="Pfam" id="PF05433"/>
    </source>
</evidence>
<protein>
    <submittedName>
        <fullName evidence="5">Glycine zipper 2TM domain-containing protein</fullName>
    </submittedName>
</protein>
<feature type="domain" description="Glycine zipper 2TM" evidence="4">
    <location>
        <begin position="68"/>
        <end position="108"/>
    </location>
</feature>
<dbReference type="AlphaFoldDB" id="A0A7X3K7C4"/>
<feature type="signal peptide" evidence="3">
    <location>
        <begin position="1"/>
        <end position="30"/>
    </location>
</feature>
<evidence type="ECO:0000256" key="1">
    <source>
        <dbReference type="ARBA" id="ARBA00004370"/>
    </source>
</evidence>
<comment type="subcellular location">
    <subcellularLocation>
        <location evidence="1">Membrane</location>
    </subcellularLocation>
</comment>
<reference evidence="5 6" key="1">
    <citation type="submission" date="2019-12" db="EMBL/GenBank/DDBJ databases">
        <authorList>
            <person name="Li C."/>
            <person name="Zhao J."/>
        </authorList>
    </citation>
    <scope>NUCLEOTIDE SEQUENCE [LARGE SCALE GENOMIC DNA]</scope>
    <source>
        <strain evidence="5 6">NEAU-DD11</strain>
    </source>
</reference>
<gene>
    <name evidence="5" type="ORF">GPY61_10355</name>
</gene>
<keyword evidence="6" id="KW-1185">Reference proteome</keyword>
<comment type="caution">
    <text evidence="5">The sequence shown here is derived from an EMBL/GenBank/DDBJ whole genome shotgun (WGS) entry which is preliminary data.</text>
</comment>
<keyword evidence="2" id="KW-0472">Membrane</keyword>
<dbReference type="PANTHER" id="PTHR35603:SF2">
    <property type="entry name" value="OUTER MEMBRANE LIPOPROTEIN"/>
    <property type="match status" value="1"/>
</dbReference>
<dbReference type="Proteomes" id="UP000443353">
    <property type="component" value="Unassembled WGS sequence"/>
</dbReference>
<dbReference type="Pfam" id="PF05433">
    <property type="entry name" value="Rick_17kDa_Anti"/>
    <property type="match status" value="1"/>
</dbReference>
<dbReference type="GO" id="GO:0019867">
    <property type="term" value="C:outer membrane"/>
    <property type="evidence" value="ECO:0007669"/>
    <property type="project" value="InterPro"/>
</dbReference>
<evidence type="ECO:0000313" key="6">
    <source>
        <dbReference type="Proteomes" id="UP000443353"/>
    </source>
</evidence>
<dbReference type="PROSITE" id="PS51257">
    <property type="entry name" value="PROKAR_LIPOPROTEIN"/>
    <property type="match status" value="1"/>
</dbReference>
<proteinExistence type="predicted"/>
<feature type="chain" id="PRO_5031282897" evidence="3">
    <location>
        <begin position="31"/>
        <end position="158"/>
    </location>
</feature>
<sequence length="158" mass="16039">MKATRTLAALVAASALLGGCASQSSQPSYANNGYNNGYANGYDNTASTGYGTIESIQVTNGEGRTSGAGAIVGGLVGALAGNQVGSGGGRTAATVAGGVAGAAIGNRVEANREGAGQQQYAVNIRLDNGEYRTIVQDNVYDLRVGNRVRIVDGRVYRY</sequence>
<accession>A0A7X3K7C4</accession>